<accession>A0A1F7TMT9</accession>
<evidence type="ECO:0000313" key="4">
    <source>
        <dbReference type="Proteomes" id="UP000177885"/>
    </source>
</evidence>
<keyword evidence="1" id="KW-0472">Membrane</keyword>
<comment type="caution">
    <text evidence="3">The sequence shown here is derived from an EMBL/GenBank/DDBJ whole genome shotgun (WGS) entry which is preliminary data.</text>
</comment>
<dbReference type="STRING" id="1802385.A2856_01315"/>
<dbReference type="Proteomes" id="UP000177885">
    <property type="component" value="Unassembled WGS sequence"/>
</dbReference>
<gene>
    <name evidence="3" type="ORF">A2856_01315</name>
</gene>
<keyword evidence="2" id="KW-0732">Signal</keyword>
<name>A0A1F7TMT9_9BACT</name>
<feature type="transmembrane region" description="Helical" evidence="1">
    <location>
        <begin position="270"/>
        <end position="294"/>
    </location>
</feature>
<dbReference type="AlphaFoldDB" id="A0A1F7TMT9"/>
<feature type="signal peptide" evidence="2">
    <location>
        <begin position="1"/>
        <end position="17"/>
    </location>
</feature>
<evidence type="ECO:0000313" key="3">
    <source>
        <dbReference type="EMBL" id="OGL67316.1"/>
    </source>
</evidence>
<reference evidence="3 4" key="1">
    <citation type="journal article" date="2016" name="Nat. Commun.">
        <title>Thousands of microbial genomes shed light on interconnected biogeochemical processes in an aquifer system.</title>
        <authorList>
            <person name="Anantharaman K."/>
            <person name="Brown C.T."/>
            <person name="Hug L.A."/>
            <person name="Sharon I."/>
            <person name="Castelle C.J."/>
            <person name="Probst A.J."/>
            <person name="Thomas B.C."/>
            <person name="Singh A."/>
            <person name="Wilkins M.J."/>
            <person name="Karaoz U."/>
            <person name="Brodie E.L."/>
            <person name="Williams K.H."/>
            <person name="Hubbard S.S."/>
            <person name="Banfield J.F."/>
        </authorList>
    </citation>
    <scope>NUCLEOTIDE SEQUENCE [LARGE SCALE GENOMIC DNA]</scope>
</reference>
<proteinExistence type="predicted"/>
<organism evidence="3 4">
    <name type="scientific">Candidatus Uhrbacteria bacterium RIFCSPHIGHO2_01_FULL_63_20</name>
    <dbReference type="NCBI Taxonomy" id="1802385"/>
    <lineage>
        <taxon>Bacteria</taxon>
        <taxon>Candidatus Uhriibacteriota</taxon>
    </lineage>
</organism>
<keyword evidence="1" id="KW-1133">Transmembrane helix</keyword>
<protein>
    <recommendedName>
        <fullName evidence="5">DUF916 domain-containing protein</fullName>
    </recommendedName>
</protein>
<sequence length="309" mass="32956">MAATLLAPIMNVLPAAALTVSPVVIEHEADPGDEIVGTIKLHNEGTNTETYYPSVQDFVGSDESGTPEFVGVNPDRSLVEWVRFSRSSMTIDSGDGDLVVYTIKVPKDAAPGGYFGGLLFSTSPANATFGVGTVGVTGPLLLLRVSGNVVERASIASFASSQDSGTSLPVDFKLRVQNEGTVHVKPAGVIRITNLFGGVSAVIPVNAAGGNVLPGGTRAYSESWVKEQLPDNASELMKEWKNFGFGPYTATLILNYGEGKQVMSASDSFWVMPWMLIALFVVLVAVLVLLVLQYNKWIIARAMKGMKRK</sequence>
<keyword evidence="1" id="KW-0812">Transmembrane</keyword>
<evidence type="ECO:0000256" key="2">
    <source>
        <dbReference type="SAM" id="SignalP"/>
    </source>
</evidence>
<evidence type="ECO:0000256" key="1">
    <source>
        <dbReference type="SAM" id="Phobius"/>
    </source>
</evidence>
<feature type="chain" id="PRO_5009532857" description="DUF916 domain-containing protein" evidence="2">
    <location>
        <begin position="18"/>
        <end position="309"/>
    </location>
</feature>
<evidence type="ECO:0008006" key="5">
    <source>
        <dbReference type="Google" id="ProtNLM"/>
    </source>
</evidence>
<dbReference type="EMBL" id="MGDT01000001">
    <property type="protein sequence ID" value="OGL67316.1"/>
    <property type="molecule type" value="Genomic_DNA"/>
</dbReference>